<organism evidence="1 2">
    <name type="scientific">Modicisalibacter xianhensis</name>
    <dbReference type="NCBI Taxonomy" id="442341"/>
    <lineage>
        <taxon>Bacteria</taxon>
        <taxon>Pseudomonadati</taxon>
        <taxon>Pseudomonadota</taxon>
        <taxon>Gammaproteobacteria</taxon>
        <taxon>Oceanospirillales</taxon>
        <taxon>Halomonadaceae</taxon>
        <taxon>Modicisalibacter</taxon>
    </lineage>
</organism>
<dbReference type="EMBL" id="SOEC01000035">
    <property type="protein sequence ID" value="TDX21612.1"/>
    <property type="molecule type" value="Genomic_DNA"/>
</dbReference>
<reference evidence="1 2" key="1">
    <citation type="submission" date="2019-03" db="EMBL/GenBank/DDBJ databases">
        <title>Freshwater and sediment microbial communities from various areas in North America, analyzing microbe dynamics in response to fracking.</title>
        <authorList>
            <person name="Lamendella R."/>
        </authorList>
    </citation>
    <scope>NUCLEOTIDE SEQUENCE [LARGE SCALE GENOMIC DNA]</scope>
    <source>
        <strain evidence="1 2">6_TX</strain>
    </source>
</reference>
<dbReference type="Proteomes" id="UP000294489">
    <property type="component" value="Unassembled WGS sequence"/>
</dbReference>
<protein>
    <submittedName>
        <fullName evidence="1">AlpA family transcriptional regulator</fullName>
    </submittedName>
</protein>
<sequence length="72" mass="8520">MNRYDIDSSQVRDDERIFSLQESAKFLGVSLTTLWRLHAVENVLDKPMRVSKRKKGFRKSTLEEYLKSERGE</sequence>
<dbReference type="AlphaFoldDB" id="A0A4R8F8T4"/>
<accession>A0A4R8F8T4</accession>
<proteinExistence type="predicted"/>
<name>A0A4R8F8T4_9GAMM</name>
<evidence type="ECO:0000313" key="2">
    <source>
        <dbReference type="Proteomes" id="UP000294489"/>
    </source>
</evidence>
<comment type="caution">
    <text evidence="1">The sequence shown here is derived from an EMBL/GenBank/DDBJ whole genome shotgun (WGS) entry which is preliminary data.</text>
</comment>
<evidence type="ECO:0000313" key="1">
    <source>
        <dbReference type="EMBL" id="TDX21612.1"/>
    </source>
</evidence>
<gene>
    <name evidence="1" type="ORF">DFO67_13522</name>
</gene>